<keyword evidence="2" id="KW-1185">Reference proteome</keyword>
<name>A0A1I0RY98_9FIRM</name>
<accession>A0A1I0RY98</accession>
<sequence length="142" mass="16371">MRKIIYCLKKSFILVSIMLLTLLIGCNKLSQSSVSNKSDIFKNISYDNIIEIDYWLGDQKLVINNQDDIRTIYDNFSTLELEEKPTINIIDRLIGHIIIEIVTKSETIKFGLLTSELAIDYTVYSVNKDVLTSTREIALKYK</sequence>
<dbReference type="EMBL" id="FOJI01000033">
    <property type="protein sequence ID" value="SEW46459.1"/>
    <property type="molecule type" value="Genomic_DNA"/>
</dbReference>
<dbReference type="PROSITE" id="PS51257">
    <property type="entry name" value="PROKAR_LIPOPROTEIN"/>
    <property type="match status" value="1"/>
</dbReference>
<evidence type="ECO:0000313" key="1">
    <source>
        <dbReference type="EMBL" id="SEW46459.1"/>
    </source>
</evidence>
<reference evidence="1 2" key="1">
    <citation type="submission" date="2016-10" db="EMBL/GenBank/DDBJ databases">
        <authorList>
            <person name="de Groot N.N."/>
        </authorList>
    </citation>
    <scope>NUCLEOTIDE SEQUENCE [LARGE SCALE GENOMIC DNA]</scope>
    <source>
        <strain evidence="1 2">DSM 9179</strain>
    </source>
</reference>
<dbReference type="RefSeq" id="WP_092458393.1">
    <property type="nucleotide sequence ID" value="NZ_FOJI01000033.1"/>
</dbReference>
<protein>
    <submittedName>
        <fullName evidence="1">Uncharacterized protein</fullName>
    </submittedName>
</protein>
<organism evidence="1 2">
    <name type="scientific">[Clostridium] fimetarium</name>
    <dbReference type="NCBI Taxonomy" id="99656"/>
    <lineage>
        <taxon>Bacteria</taxon>
        <taxon>Bacillati</taxon>
        <taxon>Bacillota</taxon>
        <taxon>Clostridia</taxon>
        <taxon>Lachnospirales</taxon>
        <taxon>Lachnospiraceae</taxon>
    </lineage>
</organism>
<evidence type="ECO:0000313" key="2">
    <source>
        <dbReference type="Proteomes" id="UP000199701"/>
    </source>
</evidence>
<dbReference type="Proteomes" id="UP000199701">
    <property type="component" value="Unassembled WGS sequence"/>
</dbReference>
<gene>
    <name evidence="1" type="ORF">SAMN05421659_1335</name>
</gene>
<dbReference type="AlphaFoldDB" id="A0A1I0RY98"/>
<proteinExistence type="predicted"/>